<dbReference type="InterPro" id="IPR037523">
    <property type="entry name" value="VOC_core"/>
</dbReference>
<dbReference type="Pfam" id="PF00903">
    <property type="entry name" value="Glyoxalase"/>
    <property type="match status" value="1"/>
</dbReference>
<dbReference type="InterPro" id="IPR004360">
    <property type="entry name" value="Glyas_Fos-R_dOase_dom"/>
</dbReference>
<dbReference type="Proteomes" id="UP000321058">
    <property type="component" value="Unassembled WGS sequence"/>
</dbReference>
<gene>
    <name evidence="2" type="ORF">RSO01_78510</name>
</gene>
<feature type="domain" description="VOC" evidence="1">
    <location>
        <begin position="3"/>
        <end position="130"/>
    </location>
</feature>
<evidence type="ECO:0000259" key="1">
    <source>
        <dbReference type="PROSITE" id="PS51819"/>
    </source>
</evidence>
<dbReference type="PANTHER" id="PTHR36437">
    <property type="entry name" value="GLYOXALASE/BLEOMYCIN RESISTANCE PROTEIN/DIOXYGENASE"/>
    <property type="match status" value="1"/>
</dbReference>
<dbReference type="AlphaFoldDB" id="A0A512NP09"/>
<evidence type="ECO:0000313" key="3">
    <source>
        <dbReference type="Proteomes" id="UP000321058"/>
    </source>
</evidence>
<dbReference type="SUPFAM" id="SSF54593">
    <property type="entry name" value="Glyoxalase/Bleomycin resistance protein/Dihydroxybiphenyl dioxygenase"/>
    <property type="match status" value="1"/>
</dbReference>
<protein>
    <recommendedName>
        <fullName evidence="1">VOC domain-containing protein</fullName>
    </recommendedName>
</protein>
<dbReference type="InterPro" id="IPR029068">
    <property type="entry name" value="Glyas_Bleomycin-R_OHBP_Dase"/>
</dbReference>
<proteinExistence type="predicted"/>
<reference evidence="2 3" key="1">
    <citation type="submission" date="2019-07" db="EMBL/GenBank/DDBJ databases">
        <title>Whole genome shotgun sequence of Reyranella soli NBRC 108950.</title>
        <authorList>
            <person name="Hosoyama A."/>
            <person name="Uohara A."/>
            <person name="Ohji S."/>
            <person name="Ichikawa N."/>
        </authorList>
    </citation>
    <scope>NUCLEOTIDE SEQUENCE [LARGE SCALE GENOMIC DNA]</scope>
    <source>
        <strain evidence="2 3">NBRC 108950</strain>
    </source>
</reference>
<dbReference type="RefSeq" id="WP_147156021.1">
    <property type="nucleotide sequence ID" value="NZ_BKAJ01000175.1"/>
</dbReference>
<dbReference type="EMBL" id="BKAJ01000175">
    <property type="protein sequence ID" value="GEP60685.1"/>
    <property type="molecule type" value="Genomic_DNA"/>
</dbReference>
<organism evidence="2 3">
    <name type="scientific">Reyranella soli</name>
    <dbReference type="NCBI Taxonomy" id="1230389"/>
    <lineage>
        <taxon>Bacteria</taxon>
        <taxon>Pseudomonadati</taxon>
        <taxon>Pseudomonadota</taxon>
        <taxon>Alphaproteobacteria</taxon>
        <taxon>Hyphomicrobiales</taxon>
        <taxon>Reyranellaceae</taxon>
        <taxon>Reyranella</taxon>
    </lineage>
</organism>
<accession>A0A512NP09</accession>
<dbReference type="PROSITE" id="PS51819">
    <property type="entry name" value="VOC"/>
    <property type="match status" value="1"/>
</dbReference>
<evidence type="ECO:0000313" key="2">
    <source>
        <dbReference type="EMBL" id="GEP60685.1"/>
    </source>
</evidence>
<comment type="caution">
    <text evidence="2">The sequence shown here is derived from an EMBL/GenBank/DDBJ whole genome shotgun (WGS) entry which is preliminary data.</text>
</comment>
<sequence length="134" mass="14751">MAHLSLVALVVKEYDPAIDFFVRILRFELVEDVPSLTNDGRSKRWVVVRAPGAATGILIAKADGEEQERIVGNQFAGRVGFFLQVDDFSVSYDRMVAAGVTFVKPPRTEPYGRVAVFLDIAGNKWDLLGPAPNT</sequence>
<name>A0A512NP09_9HYPH</name>
<dbReference type="Gene3D" id="3.10.180.10">
    <property type="entry name" value="2,3-Dihydroxybiphenyl 1,2-Dioxygenase, domain 1"/>
    <property type="match status" value="1"/>
</dbReference>
<dbReference type="OrthoDB" id="9794917at2"/>
<dbReference type="PANTHER" id="PTHR36437:SF2">
    <property type="entry name" value="GLYOXALASE_BLEOMYCIN RESISTANCE PROTEIN_DIOXYGENASE"/>
    <property type="match status" value="1"/>
</dbReference>
<keyword evidence="3" id="KW-1185">Reference proteome</keyword>